<name>A0AAN8Y3M9_SOLBU</name>
<dbReference type="InterPro" id="IPR001810">
    <property type="entry name" value="F-box_dom"/>
</dbReference>
<feature type="domain" description="F-box" evidence="1">
    <location>
        <begin position="17"/>
        <end position="50"/>
    </location>
</feature>
<keyword evidence="3" id="KW-1185">Reference proteome</keyword>
<dbReference type="Proteomes" id="UP001371456">
    <property type="component" value="Unassembled WGS sequence"/>
</dbReference>
<protein>
    <recommendedName>
        <fullName evidence="1">F-box domain-containing protein</fullName>
    </recommendedName>
</protein>
<evidence type="ECO:0000313" key="2">
    <source>
        <dbReference type="EMBL" id="KAK6778059.1"/>
    </source>
</evidence>
<dbReference type="EMBL" id="JBANQN010000010">
    <property type="protein sequence ID" value="KAK6778059.1"/>
    <property type="molecule type" value="Genomic_DNA"/>
</dbReference>
<dbReference type="SUPFAM" id="SSF81383">
    <property type="entry name" value="F-box domain"/>
    <property type="match status" value="1"/>
</dbReference>
<dbReference type="AlphaFoldDB" id="A0AAN8Y3M9"/>
<dbReference type="InterPro" id="IPR036047">
    <property type="entry name" value="F-box-like_dom_sf"/>
</dbReference>
<organism evidence="2 3">
    <name type="scientific">Solanum bulbocastanum</name>
    <name type="common">Wild potato</name>
    <dbReference type="NCBI Taxonomy" id="147425"/>
    <lineage>
        <taxon>Eukaryota</taxon>
        <taxon>Viridiplantae</taxon>
        <taxon>Streptophyta</taxon>
        <taxon>Embryophyta</taxon>
        <taxon>Tracheophyta</taxon>
        <taxon>Spermatophyta</taxon>
        <taxon>Magnoliopsida</taxon>
        <taxon>eudicotyledons</taxon>
        <taxon>Gunneridae</taxon>
        <taxon>Pentapetalae</taxon>
        <taxon>asterids</taxon>
        <taxon>lamiids</taxon>
        <taxon>Solanales</taxon>
        <taxon>Solanaceae</taxon>
        <taxon>Solanoideae</taxon>
        <taxon>Solaneae</taxon>
        <taxon>Solanum</taxon>
    </lineage>
</organism>
<dbReference type="Pfam" id="PF00646">
    <property type="entry name" value="F-box"/>
    <property type="match status" value="1"/>
</dbReference>
<accession>A0AAN8Y3M9</accession>
<reference evidence="2 3" key="1">
    <citation type="submission" date="2024-02" db="EMBL/GenBank/DDBJ databases">
        <title>de novo genome assembly of Solanum bulbocastanum strain 11H21.</title>
        <authorList>
            <person name="Hosaka A.J."/>
        </authorList>
    </citation>
    <scope>NUCLEOTIDE SEQUENCE [LARGE SCALE GENOMIC DNA]</scope>
    <source>
        <tissue evidence="2">Young leaves</tissue>
    </source>
</reference>
<proteinExistence type="predicted"/>
<gene>
    <name evidence="2" type="ORF">RDI58_024777</name>
</gene>
<comment type="caution">
    <text evidence="2">The sequence shown here is derived from an EMBL/GenBank/DDBJ whole genome shotgun (WGS) entry which is preliminary data.</text>
</comment>
<sequence length="53" mass="5958">MENLNYNAKYKRSVPCLSMLPKDWITKILALTSPLDVSRISLVSKSLQSTAEC</sequence>
<evidence type="ECO:0000313" key="3">
    <source>
        <dbReference type="Proteomes" id="UP001371456"/>
    </source>
</evidence>
<evidence type="ECO:0000259" key="1">
    <source>
        <dbReference type="Pfam" id="PF00646"/>
    </source>
</evidence>